<comment type="caution">
    <text evidence="2">The sequence shown here is derived from an EMBL/GenBank/DDBJ whole genome shotgun (WGS) entry which is preliminary data.</text>
</comment>
<dbReference type="EMBL" id="VZAH01000154">
    <property type="protein sequence ID" value="MQP15650.1"/>
    <property type="molecule type" value="Genomic_DNA"/>
</dbReference>
<dbReference type="RefSeq" id="WP_153091161.1">
    <property type="nucleotide sequence ID" value="NZ_VZAH01000154.1"/>
</dbReference>
<sequence>MKRLIHFVFILVATIAFSACNHAKVYDEYAHTPIAGWEKNDTLSFEIPPMAATGYYRQSLGLRTTGAYPFTALTLIVNQTIYPANKGKRIEKTDTLLCQLINQHGENKGQGISYYQYNFPINIYKINRGDSIHIAIRHDMKREILPGVSDIGMKITKNDQ</sequence>
<evidence type="ECO:0000313" key="2">
    <source>
        <dbReference type="EMBL" id="MQP15650.1"/>
    </source>
</evidence>
<feature type="chain" id="PRO_5026328242" evidence="1">
    <location>
        <begin position="19"/>
        <end position="160"/>
    </location>
</feature>
<protein>
    <submittedName>
        <fullName evidence="2">Gliding motility lipoprotein GldH</fullName>
    </submittedName>
</protein>
<gene>
    <name evidence="2" type="primary">gldH</name>
    <name evidence="2" type="ORF">F7D25_14870</name>
</gene>
<accession>A0A6G1VQH8</accession>
<organism evidence="2 3">
    <name type="scientific">Segatella copri</name>
    <dbReference type="NCBI Taxonomy" id="165179"/>
    <lineage>
        <taxon>Bacteria</taxon>
        <taxon>Pseudomonadati</taxon>
        <taxon>Bacteroidota</taxon>
        <taxon>Bacteroidia</taxon>
        <taxon>Bacteroidales</taxon>
        <taxon>Prevotellaceae</taxon>
        <taxon>Segatella</taxon>
    </lineage>
</organism>
<dbReference type="Proteomes" id="UP000477980">
    <property type="component" value="Unassembled WGS sequence"/>
</dbReference>
<keyword evidence="2" id="KW-0449">Lipoprotein</keyword>
<feature type="signal peptide" evidence="1">
    <location>
        <begin position="1"/>
        <end position="18"/>
    </location>
</feature>
<dbReference type="NCBIfam" id="TIGR03511">
    <property type="entry name" value="GldH_lipo"/>
    <property type="match status" value="1"/>
</dbReference>
<evidence type="ECO:0000313" key="3">
    <source>
        <dbReference type="Proteomes" id="UP000477980"/>
    </source>
</evidence>
<dbReference type="InterPro" id="IPR020018">
    <property type="entry name" value="Motility-assoc_lipoprot_GldH"/>
</dbReference>
<dbReference type="Pfam" id="PF14109">
    <property type="entry name" value="GldH_lipo"/>
    <property type="match status" value="1"/>
</dbReference>
<keyword evidence="1" id="KW-0732">Signal</keyword>
<dbReference type="OrthoDB" id="982482at2"/>
<name>A0A6G1VQH8_9BACT</name>
<dbReference type="PROSITE" id="PS51257">
    <property type="entry name" value="PROKAR_LIPOPROTEIN"/>
    <property type="match status" value="1"/>
</dbReference>
<dbReference type="AlphaFoldDB" id="A0A6G1VQH8"/>
<proteinExistence type="predicted"/>
<evidence type="ECO:0000256" key="1">
    <source>
        <dbReference type="SAM" id="SignalP"/>
    </source>
</evidence>
<reference evidence="2 3" key="1">
    <citation type="submission" date="2019-09" db="EMBL/GenBank/DDBJ databases">
        <title>Distinct polysaccharide growth profiles of human intestinal Prevotella copri isolates.</title>
        <authorList>
            <person name="Fehlner-Peach H."/>
            <person name="Magnabosco C."/>
            <person name="Raghavan V."/>
            <person name="Scher J.U."/>
            <person name="Tett A."/>
            <person name="Cox L.M."/>
            <person name="Gottsegen C."/>
            <person name="Watters A."/>
            <person name="Wiltshire- Gordon J.D."/>
            <person name="Segata N."/>
            <person name="Bonneau R."/>
            <person name="Littman D.R."/>
        </authorList>
    </citation>
    <scope>NUCLEOTIDE SEQUENCE [LARGE SCALE GENOMIC DNA]</scope>
    <source>
        <strain evidence="3">iAA917</strain>
    </source>
</reference>